<proteinExistence type="predicted"/>
<evidence type="ECO:0000313" key="2">
    <source>
        <dbReference type="Proteomes" id="UP000326178"/>
    </source>
</evidence>
<dbReference type="Pfam" id="PF13602">
    <property type="entry name" value="ADH_zinc_N_2"/>
    <property type="match status" value="1"/>
</dbReference>
<evidence type="ECO:0000313" key="1">
    <source>
        <dbReference type="EMBL" id="QEU70733.1"/>
    </source>
</evidence>
<keyword evidence="2" id="KW-1185">Reference proteome</keyword>
<sequence>MVPGWVRLTSYANEAAGLPADVFAHQPQAVAEGHLKVPVAEVHHGLAQAPDAQDDAESGITPGKHVVVLDG</sequence>
<dbReference type="EMBL" id="CP023702">
    <property type="protein sequence ID" value="QEU70733.1"/>
    <property type="molecule type" value="Genomic_DNA"/>
</dbReference>
<gene>
    <name evidence="1" type="ORF">CP967_01065</name>
</gene>
<reference evidence="1 2" key="1">
    <citation type="submission" date="2017-09" db="EMBL/GenBank/DDBJ databases">
        <authorList>
            <person name="Lee N."/>
            <person name="Cho B.-K."/>
        </authorList>
    </citation>
    <scope>NUCLEOTIDE SEQUENCE [LARGE SCALE GENOMIC DNA]</scope>
    <source>
        <strain evidence="1 2">ATCC 12769</strain>
    </source>
</reference>
<name>A0A5J6F3T7_9ACTN</name>
<dbReference type="OrthoDB" id="9792162at2"/>
<protein>
    <submittedName>
        <fullName evidence="1">Uncharacterized protein</fullName>
    </submittedName>
</protein>
<accession>A0A5J6F3T7</accession>
<dbReference type="AlphaFoldDB" id="A0A5J6F3T7"/>
<dbReference type="KEGG" id="snk:CP967_01065"/>
<organism evidence="1 2">
    <name type="scientific">Streptomyces nitrosporeus</name>
    <dbReference type="NCBI Taxonomy" id="28894"/>
    <lineage>
        <taxon>Bacteria</taxon>
        <taxon>Bacillati</taxon>
        <taxon>Actinomycetota</taxon>
        <taxon>Actinomycetes</taxon>
        <taxon>Kitasatosporales</taxon>
        <taxon>Streptomycetaceae</taxon>
        <taxon>Streptomyces</taxon>
    </lineage>
</organism>
<dbReference type="Proteomes" id="UP000326178">
    <property type="component" value="Chromosome"/>
</dbReference>